<accession>A0AAJ0DHK0</accession>
<evidence type="ECO:0000313" key="1">
    <source>
        <dbReference type="EMBL" id="KAK3050296.1"/>
    </source>
</evidence>
<comment type="caution">
    <text evidence="1">The sequence shown here is derived from an EMBL/GenBank/DDBJ whole genome shotgun (WGS) entry which is preliminary data.</text>
</comment>
<proteinExistence type="predicted"/>
<gene>
    <name evidence="1" type="ORF">LTR09_008445</name>
</gene>
<organism evidence="1 2">
    <name type="scientific">Extremus antarcticus</name>
    <dbReference type="NCBI Taxonomy" id="702011"/>
    <lineage>
        <taxon>Eukaryota</taxon>
        <taxon>Fungi</taxon>
        <taxon>Dikarya</taxon>
        <taxon>Ascomycota</taxon>
        <taxon>Pezizomycotina</taxon>
        <taxon>Dothideomycetes</taxon>
        <taxon>Dothideomycetidae</taxon>
        <taxon>Mycosphaerellales</taxon>
        <taxon>Extremaceae</taxon>
        <taxon>Extremus</taxon>
    </lineage>
</organism>
<protein>
    <submittedName>
        <fullName evidence="1">Uncharacterized protein</fullName>
    </submittedName>
</protein>
<dbReference type="EMBL" id="JAWDJX010000033">
    <property type="protein sequence ID" value="KAK3050296.1"/>
    <property type="molecule type" value="Genomic_DNA"/>
</dbReference>
<dbReference type="AlphaFoldDB" id="A0AAJ0DHK0"/>
<name>A0AAJ0DHK0_9PEZI</name>
<sequence length="82" mass="9182">MSETNRSALGKDDCTPADRIHLLKSFMNAHKQTSKKGTFVDFWSWMHGLLKEEFPEEAKAVDDHLEEVLEEEATAGSDEGSA</sequence>
<reference evidence="1" key="1">
    <citation type="submission" date="2023-04" db="EMBL/GenBank/DDBJ databases">
        <title>Black Yeasts Isolated from many extreme environments.</title>
        <authorList>
            <person name="Coleine C."/>
            <person name="Stajich J.E."/>
            <person name="Selbmann L."/>
        </authorList>
    </citation>
    <scope>NUCLEOTIDE SEQUENCE</scope>
    <source>
        <strain evidence="1">CCFEE 5312</strain>
    </source>
</reference>
<keyword evidence="2" id="KW-1185">Reference proteome</keyword>
<evidence type="ECO:0000313" key="2">
    <source>
        <dbReference type="Proteomes" id="UP001271007"/>
    </source>
</evidence>
<dbReference type="Proteomes" id="UP001271007">
    <property type="component" value="Unassembled WGS sequence"/>
</dbReference>